<gene>
    <name evidence="3" type="ORF">QCA50_005276</name>
</gene>
<dbReference type="SMART" id="SM00220">
    <property type="entry name" value="S_TKc"/>
    <property type="match status" value="1"/>
</dbReference>
<keyword evidence="4" id="KW-1185">Reference proteome</keyword>
<dbReference type="AlphaFoldDB" id="A0AAW0GPN6"/>
<keyword evidence="1" id="KW-0812">Transmembrane</keyword>
<organism evidence="3 4">
    <name type="scientific">Cerrena zonata</name>
    <dbReference type="NCBI Taxonomy" id="2478898"/>
    <lineage>
        <taxon>Eukaryota</taxon>
        <taxon>Fungi</taxon>
        <taxon>Dikarya</taxon>
        <taxon>Basidiomycota</taxon>
        <taxon>Agaricomycotina</taxon>
        <taxon>Agaricomycetes</taxon>
        <taxon>Polyporales</taxon>
        <taxon>Cerrenaceae</taxon>
        <taxon>Cerrena</taxon>
    </lineage>
</organism>
<accession>A0AAW0GPN6</accession>
<dbReference type="SUPFAM" id="SSF56112">
    <property type="entry name" value="Protein kinase-like (PK-like)"/>
    <property type="match status" value="1"/>
</dbReference>
<keyword evidence="1" id="KW-1133">Transmembrane helix</keyword>
<dbReference type="Gene3D" id="1.10.510.10">
    <property type="entry name" value="Transferase(Phosphotransferase) domain 1"/>
    <property type="match status" value="1"/>
</dbReference>
<proteinExistence type="predicted"/>
<evidence type="ECO:0000313" key="3">
    <source>
        <dbReference type="EMBL" id="KAK7691872.1"/>
    </source>
</evidence>
<feature type="transmembrane region" description="Helical" evidence="1">
    <location>
        <begin position="14"/>
        <end position="34"/>
    </location>
</feature>
<dbReference type="EMBL" id="JASBNA010000005">
    <property type="protein sequence ID" value="KAK7691872.1"/>
    <property type="molecule type" value="Genomic_DNA"/>
</dbReference>
<dbReference type="GO" id="GO:0004672">
    <property type="term" value="F:protein kinase activity"/>
    <property type="evidence" value="ECO:0007669"/>
    <property type="project" value="InterPro"/>
</dbReference>
<dbReference type="InterPro" id="IPR000719">
    <property type="entry name" value="Prot_kinase_dom"/>
</dbReference>
<comment type="caution">
    <text evidence="3">The sequence shown here is derived from an EMBL/GenBank/DDBJ whole genome shotgun (WGS) entry which is preliminary data.</text>
</comment>
<protein>
    <recommendedName>
        <fullName evidence="2">Protein kinase domain-containing protein</fullName>
    </recommendedName>
</protein>
<dbReference type="Proteomes" id="UP001385951">
    <property type="component" value="Unassembled WGS sequence"/>
</dbReference>
<dbReference type="PROSITE" id="PS50011">
    <property type="entry name" value="PROTEIN_KINASE_DOM"/>
    <property type="match status" value="1"/>
</dbReference>
<dbReference type="PANTHER" id="PTHR44167">
    <property type="entry name" value="OVARIAN-SPECIFIC SERINE/THREONINE-PROTEIN KINASE LOK-RELATED"/>
    <property type="match status" value="1"/>
</dbReference>
<dbReference type="GO" id="GO:0005524">
    <property type="term" value="F:ATP binding"/>
    <property type="evidence" value="ECO:0007669"/>
    <property type="project" value="InterPro"/>
</dbReference>
<reference evidence="3 4" key="1">
    <citation type="submission" date="2022-09" db="EMBL/GenBank/DDBJ databases">
        <authorList>
            <person name="Palmer J.M."/>
        </authorList>
    </citation>
    <scope>NUCLEOTIDE SEQUENCE [LARGE SCALE GENOMIC DNA]</scope>
    <source>
        <strain evidence="3 4">DSM 7382</strain>
    </source>
</reference>
<name>A0AAW0GPN6_9APHY</name>
<dbReference type="PANTHER" id="PTHR44167:SF24">
    <property type="entry name" value="SERINE_THREONINE-PROTEIN KINASE CHK2"/>
    <property type="match status" value="1"/>
</dbReference>
<feature type="domain" description="Protein kinase" evidence="2">
    <location>
        <begin position="111"/>
        <end position="396"/>
    </location>
</feature>
<dbReference type="InterPro" id="IPR011009">
    <property type="entry name" value="Kinase-like_dom_sf"/>
</dbReference>
<evidence type="ECO:0000259" key="2">
    <source>
        <dbReference type="PROSITE" id="PS50011"/>
    </source>
</evidence>
<evidence type="ECO:0000256" key="1">
    <source>
        <dbReference type="SAM" id="Phobius"/>
    </source>
</evidence>
<keyword evidence="1" id="KW-0472">Membrane</keyword>
<evidence type="ECO:0000313" key="4">
    <source>
        <dbReference type="Proteomes" id="UP001385951"/>
    </source>
</evidence>
<sequence>MPALGSFPAQPKTLIIVSAATTVVLLSVTSYLRLKWMTPVNTKRLRTKLPGTLALWRIPKDNTDYGASEGIWKLLDPLLRHHGLEPWFYSFRGYLNSPGECLRMSNGYVYIGPSRASGEGGVGTARSLSRMQYSNATFRIARMKNGHDVTVRPIRLGTEGIEHLKILRRIATGPLALLSNNHTLPMVGTIDFEDVTLGIFPLTGNDMDMAFDFWPQNSVGDVVDMILQALEGLAFLHEQKIAHRDANISNFVIQYHPESLRTMTVATSRPRVYIIDFETSVAFLEELPFESCVCVGLPAGGTICPGKWARAVPPEVTSGEPYSPFKLDVWQFGYSFTGLYTYRTTIAAIDDILINLVSNDVTHRPSAKEALSMLRGVVDGMAPIDLLIPPIVTNQQ</sequence>